<accession>A0A8H5LZ29</accession>
<proteinExistence type="predicted"/>
<keyword evidence="3" id="KW-1185">Reference proteome</keyword>
<evidence type="ECO:0000313" key="3">
    <source>
        <dbReference type="Proteomes" id="UP000559256"/>
    </source>
</evidence>
<evidence type="ECO:0000313" key="2">
    <source>
        <dbReference type="EMBL" id="KAF5374827.1"/>
    </source>
</evidence>
<feature type="compositionally biased region" description="Basic residues" evidence="1">
    <location>
        <begin position="61"/>
        <end position="78"/>
    </location>
</feature>
<comment type="caution">
    <text evidence="2">The sequence shown here is derived from an EMBL/GenBank/DDBJ whole genome shotgun (WGS) entry which is preliminary data.</text>
</comment>
<feature type="region of interest" description="Disordered" evidence="1">
    <location>
        <begin position="47"/>
        <end position="78"/>
    </location>
</feature>
<organism evidence="2 3">
    <name type="scientific">Tetrapyrgos nigripes</name>
    <dbReference type="NCBI Taxonomy" id="182062"/>
    <lineage>
        <taxon>Eukaryota</taxon>
        <taxon>Fungi</taxon>
        <taxon>Dikarya</taxon>
        <taxon>Basidiomycota</taxon>
        <taxon>Agaricomycotina</taxon>
        <taxon>Agaricomycetes</taxon>
        <taxon>Agaricomycetidae</taxon>
        <taxon>Agaricales</taxon>
        <taxon>Marasmiineae</taxon>
        <taxon>Marasmiaceae</taxon>
        <taxon>Tetrapyrgos</taxon>
    </lineage>
</organism>
<name>A0A8H5LZ29_9AGAR</name>
<gene>
    <name evidence="2" type="ORF">D9758_000433</name>
</gene>
<reference evidence="2 3" key="1">
    <citation type="journal article" date="2020" name="ISME J.">
        <title>Uncovering the hidden diversity of litter-decomposition mechanisms in mushroom-forming fungi.</title>
        <authorList>
            <person name="Floudas D."/>
            <person name="Bentzer J."/>
            <person name="Ahren D."/>
            <person name="Johansson T."/>
            <person name="Persson P."/>
            <person name="Tunlid A."/>
        </authorList>
    </citation>
    <scope>NUCLEOTIDE SEQUENCE [LARGE SCALE GENOMIC DNA]</scope>
    <source>
        <strain evidence="2 3">CBS 291.85</strain>
    </source>
</reference>
<dbReference type="AlphaFoldDB" id="A0A8H5LZ29"/>
<feature type="compositionally biased region" description="Gly residues" evidence="1">
    <location>
        <begin position="51"/>
        <end position="60"/>
    </location>
</feature>
<protein>
    <submittedName>
        <fullName evidence="2">Uncharacterized protein</fullName>
    </submittedName>
</protein>
<evidence type="ECO:0000256" key="1">
    <source>
        <dbReference type="SAM" id="MobiDB-lite"/>
    </source>
</evidence>
<sequence>MIIQARDKELENRRALLEADGAEVGGEKVYGWGHWEAHKSACKGRSLEAGAGAGSGSGGRGRGKGRGRGRGRGRGTVQ</sequence>
<dbReference type="EMBL" id="JAACJM010000001">
    <property type="protein sequence ID" value="KAF5374827.1"/>
    <property type="molecule type" value="Genomic_DNA"/>
</dbReference>
<dbReference type="Proteomes" id="UP000559256">
    <property type="component" value="Unassembled WGS sequence"/>
</dbReference>